<reference evidence="1 2" key="1">
    <citation type="submission" date="2014-06" db="EMBL/GenBank/DDBJ databases">
        <title>Evolutionary Origins and Diversification of the Mycorrhizal Mutualists.</title>
        <authorList>
            <consortium name="DOE Joint Genome Institute"/>
            <consortium name="Mycorrhizal Genomics Consortium"/>
            <person name="Kohler A."/>
            <person name="Kuo A."/>
            <person name="Nagy L.G."/>
            <person name="Floudas D."/>
            <person name="Copeland A."/>
            <person name="Barry K.W."/>
            <person name="Cichocki N."/>
            <person name="Veneault-Fourrey C."/>
            <person name="LaButti K."/>
            <person name="Lindquist E.A."/>
            <person name="Lipzen A."/>
            <person name="Lundell T."/>
            <person name="Morin E."/>
            <person name="Murat C."/>
            <person name="Riley R."/>
            <person name="Ohm R."/>
            <person name="Sun H."/>
            <person name="Tunlid A."/>
            <person name="Henrissat B."/>
            <person name="Grigoriev I.V."/>
            <person name="Hibbett D.S."/>
            <person name="Martin F."/>
        </authorList>
    </citation>
    <scope>NUCLEOTIDE SEQUENCE [LARGE SCALE GENOMIC DNA]</scope>
    <source>
        <strain evidence="1 2">SS14</strain>
    </source>
</reference>
<protein>
    <recommendedName>
        <fullName evidence="3">G domain-containing protein</fullName>
    </recommendedName>
</protein>
<keyword evidence="2" id="KW-1185">Reference proteome</keyword>
<dbReference type="CDD" id="cd00882">
    <property type="entry name" value="Ras_like_GTPase"/>
    <property type="match status" value="1"/>
</dbReference>
<accession>A0A0C9TD68</accession>
<dbReference type="HOGENOM" id="CLU_023805_1_0_1"/>
<dbReference type="AlphaFoldDB" id="A0A0C9TD68"/>
<organism evidence="1 2">
    <name type="scientific">Sphaerobolus stellatus (strain SS14)</name>
    <dbReference type="NCBI Taxonomy" id="990650"/>
    <lineage>
        <taxon>Eukaryota</taxon>
        <taxon>Fungi</taxon>
        <taxon>Dikarya</taxon>
        <taxon>Basidiomycota</taxon>
        <taxon>Agaricomycotina</taxon>
        <taxon>Agaricomycetes</taxon>
        <taxon>Phallomycetidae</taxon>
        <taxon>Geastrales</taxon>
        <taxon>Sphaerobolaceae</taxon>
        <taxon>Sphaerobolus</taxon>
    </lineage>
</organism>
<dbReference type="InterPro" id="IPR027417">
    <property type="entry name" value="P-loop_NTPase"/>
</dbReference>
<evidence type="ECO:0000313" key="2">
    <source>
        <dbReference type="Proteomes" id="UP000054279"/>
    </source>
</evidence>
<name>A0A0C9TD68_SPHS4</name>
<dbReference type="Gene3D" id="3.40.50.300">
    <property type="entry name" value="P-loop containing nucleotide triphosphate hydrolases"/>
    <property type="match status" value="1"/>
</dbReference>
<proteinExistence type="predicted"/>
<dbReference type="EMBL" id="KN837345">
    <property type="protein sequence ID" value="KIJ27168.1"/>
    <property type="molecule type" value="Genomic_DNA"/>
</dbReference>
<evidence type="ECO:0008006" key="3">
    <source>
        <dbReference type="Google" id="ProtNLM"/>
    </source>
</evidence>
<sequence>MHSSSETAPVRDQKLRAKFSIFRILVLGRANAGKTTILQKVCNTSEEPEIFDANGKTIYLYILTADASKRGAHDIDRQLVFKSNPGFIFHDSRGFESGGDCELGIVQDFIAQRARERRISKQLHAIWYCIPVDNSRPVTAAEERFFSNCGTGKVPVVAVFTKMDALDSKAWNKLLKKNMSLNQAKQQAQAESLSTAKTYFKDLCQKKYPPKGTVYLRDMNVVGPECNKLIEETVSVLDDPNLQLILVSTQQVTLELCIRYAVTKYVLN</sequence>
<evidence type="ECO:0000313" key="1">
    <source>
        <dbReference type="EMBL" id="KIJ27168.1"/>
    </source>
</evidence>
<dbReference type="SUPFAM" id="SSF52540">
    <property type="entry name" value="P-loop containing nucleoside triphosphate hydrolases"/>
    <property type="match status" value="1"/>
</dbReference>
<dbReference type="Proteomes" id="UP000054279">
    <property type="component" value="Unassembled WGS sequence"/>
</dbReference>
<dbReference type="OrthoDB" id="59699at2759"/>
<gene>
    <name evidence="1" type="ORF">M422DRAFT_191355</name>
</gene>